<dbReference type="AlphaFoldDB" id="A0A8D0LCJ0"/>
<name>A0A8D0LCJ0_SPHPU</name>
<organism evidence="4 5">
    <name type="scientific">Sphenodon punctatus</name>
    <name type="common">Tuatara</name>
    <name type="synonym">Hatteria punctata</name>
    <dbReference type="NCBI Taxonomy" id="8508"/>
    <lineage>
        <taxon>Eukaryota</taxon>
        <taxon>Metazoa</taxon>
        <taxon>Chordata</taxon>
        <taxon>Craniata</taxon>
        <taxon>Vertebrata</taxon>
        <taxon>Euteleostomi</taxon>
        <taxon>Lepidosauria</taxon>
        <taxon>Sphenodontia</taxon>
        <taxon>Sphenodontidae</taxon>
        <taxon>Sphenodon</taxon>
    </lineage>
</organism>
<sequence length="279" mass="31584">MWLFVILVSLFQGPVLSEELKRTKKAVDPEAYMSNDLIVYRGYPSEVYEVVTEDGYILSINRIPYGIQYQGNSVLKPVVFLQHGLLGDAGNWVTNLANNSLGFILADAGYDVWMGNSRGNTWSRRHRNLSVSQDEFWAFSFDEMAKYDLPAMVNFIVQKTGQEKLYYVGYSQGSTLAFIAFSTIPQLAQRIKIYFALAPVATVKYAKSPAVKLLYLPQLLLRKLLGKREFFHQNKFIKSLFVPLCSQHFLATICGNIIFILGGYNVKNMNMVSVTPAVE</sequence>
<keyword evidence="2" id="KW-0732">Signal</keyword>
<dbReference type="Gene3D" id="3.40.50.1820">
    <property type="entry name" value="alpha/beta hydrolase"/>
    <property type="match status" value="1"/>
</dbReference>
<dbReference type="PANTHER" id="PTHR11005">
    <property type="entry name" value="LYSOSOMAL ACID LIPASE-RELATED"/>
    <property type="match status" value="1"/>
</dbReference>
<dbReference type="Pfam" id="PF04083">
    <property type="entry name" value="Abhydro_lipase"/>
    <property type="match status" value="1"/>
</dbReference>
<evidence type="ECO:0000256" key="2">
    <source>
        <dbReference type="SAM" id="SignalP"/>
    </source>
</evidence>
<keyword evidence="5" id="KW-1185">Reference proteome</keyword>
<dbReference type="GeneTree" id="ENSGT00940000156860"/>
<dbReference type="Proteomes" id="UP000694392">
    <property type="component" value="Unplaced"/>
</dbReference>
<proteinExistence type="inferred from homology"/>
<reference evidence="4" key="2">
    <citation type="submission" date="2025-09" db="UniProtKB">
        <authorList>
            <consortium name="Ensembl"/>
        </authorList>
    </citation>
    <scope>IDENTIFICATION</scope>
</reference>
<accession>A0A8D0LCJ0</accession>
<dbReference type="OMA" id="GHMPTKA"/>
<evidence type="ECO:0000313" key="4">
    <source>
        <dbReference type="Ensembl" id="ENSSPUP00000024986.1"/>
    </source>
</evidence>
<comment type="similarity">
    <text evidence="1">Belongs to the AB hydrolase superfamily. Lipase family.</text>
</comment>
<dbReference type="Ensembl" id="ENSSPUT00000026671.1">
    <property type="protein sequence ID" value="ENSSPUP00000024986.1"/>
    <property type="gene ID" value="ENSSPUG00000019155.1"/>
</dbReference>
<evidence type="ECO:0000259" key="3">
    <source>
        <dbReference type="Pfam" id="PF04083"/>
    </source>
</evidence>
<feature type="signal peptide" evidence="2">
    <location>
        <begin position="1"/>
        <end position="17"/>
    </location>
</feature>
<dbReference type="GO" id="GO:0006629">
    <property type="term" value="P:lipid metabolic process"/>
    <property type="evidence" value="ECO:0007669"/>
    <property type="project" value="InterPro"/>
</dbReference>
<feature type="domain" description="Partial AB-hydrolase lipase" evidence="3">
    <location>
        <begin position="36"/>
        <end position="96"/>
    </location>
</feature>
<feature type="chain" id="PRO_5034206980" description="Partial AB-hydrolase lipase domain-containing protein" evidence="2">
    <location>
        <begin position="18"/>
        <end position="279"/>
    </location>
</feature>
<dbReference type="FunFam" id="3.40.50.1820:FF:000012">
    <property type="entry name" value="Lipase"/>
    <property type="match status" value="1"/>
</dbReference>
<reference evidence="4" key="1">
    <citation type="submission" date="2025-08" db="UniProtKB">
        <authorList>
            <consortium name="Ensembl"/>
        </authorList>
    </citation>
    <scope>IDENTIFICATION</scope>
</reference>
<protein>
    <recommendedName>
        <fullName evidence="3">Partial AB-hydrolase lipase domain-containing protein</fullName>
    </recommendedName>
</protein>
<dbReference type="InterPro" id="IPR029058">
    <property type="entry name" value="AB_hydrolase_fold"/>
</dbReference>
<dbReference type="InterPro" id="IPR006693">
    <property type="entry name" value="AB_hydrolase_lipase"/>
</dbReference>
<dbReference type="SUPFAM" id="SSF53474">
    <property type="entry name" value="alpha/beta-Hydrolases"/>
    <property type="match status" value="1"/>
</dbReference>
<evidence type="ECO:0000256" key="1">
    <source>
        <dbReference type="ARBA" id="ARBA00010701"/>
    </source>
</evidence>
<evidence type="ECO:0000313" key="5">
    <source>
        <dbReference type="Proteomes" id="UP000694392"/>
    </source>
</evidence>